<keyword evidence="2" id="KW-1185">Reference proteome</keyword>
<gene>
    <name evidence="1" type="ORF">BJ138DRAFT_1001292</name>
</gene>
<accession>A0ACB8ALW5</accession>
<evidence type="ECO:0000313" key="1">
    <source>
        <dbReference type="EMBL" id="KAH7913909.1"/>
    </source>
</evidence>
<evidence type="ECO:0000313" key="2">
    <source>
        <dbReference type="Proteomes" id="UP000790377"/>
    </source>
</evidence>
<reference evidence="1" key="1">
    <citation type="journal article" date="2021" name="New Phytol.">
        <title>Evolutionary innovations through gain and loss of genes in the ectomycorrhizal Boletales.</title>
        <authorList>
            <person name="Wu G."/>
            <person name="Miyauchi S."/>
            <person name="Morin E."/>
            <person name="Kuo A."/>
            <person name="Drula E."/>
            <person name="Varga T."/>
            <person name="Kohler A."/>
            <person name="Feng B."/>
            <person name="Cao Y."/>
            <person name="Lipzen A."/>
            <person name="Daum C."/>
            <person name="Hundley H."/>
            <person name="Pangilinan J."/>
            <person name="Johnson J."/>
            <person name="Barry K."/>
            <person name="LaButti K."/>
            <person name="Ng V."/>
            <person name="Ahrendt S."/>
            <person name="Min B."/>
            <person name="Choi I.G."/>
            <person name="Park H."/>
            <person name="Plett J.M."/>
            <person name="Magnuson J."/>
            <person name="Spatafora J.W."/>
            <person name="Nagy L.G."/>
            <person name="Henrissat B."/>
            <person name="Grigoriev I.V."/>
            <person name="Yang Z.L."/>
            <person name="Xu J."/>
            <person name="Martin F.M."/>
        </authorList>
    </citation>
    <scope>NUCLEOTIDE SEQUENCE</scope>
    <source>
        <strain evidence="1">ATCC 28755</strain>
    </source>
</reference>
<name>A0ACB8ALW5_9AGAM</name>
<proteinExistence type="predicted"/>
<dbReference type="EMBL" id="MU267622">
    <property type="protein sequence ID" value="KAH7913909.1"/>
    <property type="molecule type" value="Genomic_DNA"/>
</dbReference>
<dbReference type="Proteomes" id="UP000790377">
    <property type="component" value="Unassembled WGS sequence"/>
</dbReference>
<organism evidence="1 2">
    <name type="scientific">Hygrophoropsis aurantiaca</name>
    <dbReference type="NCBI Taxonomy" id="72124"/>
    <lineage>
        <taxon>Eukaryota</taxon>
        <taxon>Fungi</taxon>
        <taxon>Dikarya</taxon>
        <taxon>Basidiomycota</taxon>
        <taxon>Agaricomycotina</taxon>
        <taxon>Agaricomycetes</taxon>
        <taxon>Agaricomycetidae</taxon>
        <taxon>Boletales</taxon>
        <taxon>Coniophorineae</taxon>
        <taxon>Hygrophoropsidaceae</taxon>
        <taxon>Hygrophoropsis</taxon>
    </lineage>
</organism>
<sequence>MSVDMARANESHFGPPSEQISISKFLEDASTVELEPDLTSNPFWMGLSQAQRDAVDSECTDSISALKGTIENAWNNPILCAHLTRNHDASVAALYGQTDLSATKGKKRKRAAHGDSANHSQELSAMQDELDAISLNSWGLNLDSALFMRAPKNSDYNALESVKQMGNAVLFDHSKTHSTHARQNNPPTSPESPGSNPISTATLSVALITITVYTRLAWAYSFVSRSSQHVVLSSQTLAEFIHIIPCVSSDLPVETASEDGDVAAYELQNDTASNHNESCLVCIEDQVYSDNQSNPSYSDKLLSLIQKIPEKKRPQLSEAPTSLSETTFDSLTLRVNQPYWLLHQGNCEHFIVVDQIRLPHPSDLPSGYPLTVQITPPIIDLCQACTKVPAVYSVVGDIRLGESPYVMCAPCWRTMGPPKDDNVTVIPLVTHKQGWTEVEGR</sequence>
<protein>
    <submittedName>
        <fullName evidence="1">snRNA-activating protein of 50kDa MW C terminal-domain-containing protein</fullName>
    </submittedName>
</protein>
<comment type="caution">
    <text evidence="1">The sequence shown here is derived from an EMBL/GenBank/DDBJ whole genome shotgun (WGS) entry which is preliminary data.</text>
</comment>